<dbReference type="InterPro" id="IPR038268">
    <property type="entry name" value="RHH_sf"/>
</dbReference>
<protein>
    <recommendedName>
        <fullName evidence="1">Ribbon-helix-helix domain-containing protein</fullName>
    </recommendedName>
</protein>
<dbReference type="AlphaFoldDB" id="A0A0X1T1S7"/>
<dbReference type="KEGG" id="pagb:AWM79_11995"/>
<keyword evidence="3" id="KW-1185">Reference proteome</keyword>
<dbReference type="Proteomes" id="UP000063229">
    <property type="component" value="Chromosome"/>
</dbReference>
<dbReference type="Pfam" id="PF13467">
    <property type="entry name" value="RHH_4"/>
    <property type="match status" value="1"/>
</dbReference>
<dbReference type="STRING" id="46677.AWM79_11995"/>
<dbReference type="Gene3D" id="1.10.3990.20">
    <property type="entry name" value="protein bp1543"/>
    <property type="match status" value="1"/>
</dbReference>
<dbReference type="OrthoDB" id="5458732at2"/>
<evidence type="ECO:0000313" key="2">
    <source>
        <dbReference type="EMBL" id="AMB85983.1"/>
    </source>
</evidence>
<evidence type="ECO:0000259" key="1">
    <source>
        <dbReference type="Pfam" id="PF13467"/>
    </source>
</evidence>
<sequence>MVQLSQCVGETGLFRKARTEPMLLEFDIGLAKPVSRSVRLNGFATCLRLEEVYWKVLSDMAGINQCTVNALLSNVDMEVHLRYGGVKNFSGLIRVVCMVHLLTSGGLHRSA</sequence>
<name>A0A0X1T1S7_PSEAA</name>
<evidence type="ECO:0000313" key="3">
    <source>
        <dbReference type="Proteomes" id="UP000063229"/>
    </source>
</evidence>
<accession>A0A0X1T1S7</accession>
<feature type="domain" description="Ribbon-helix-helix" evidence="1">
    <location>
        <begin position="33"/>
        <end position="100"/>
    </location>
</feature>
<organism evidence="2 3">
    <name type="scientific">Pseudomonas agarici</name>
    <dbReference type="NCBI Taxonomy" id="46677"/>
    <lineage>
        <taxon>Bacteria</taxon>
        <taxon>Pseudomonadati</taxon>
        <taxon>Pseudomonadota</taxon>
        <taxon>Gammaproteobacteria</taxon>
        <taxon>Pseudomonadales</taxon>
        <taxon>Pseudomonadaceae</taxon>
        <taxon>Pseudomonas</taxon>
    </lineage>
</organism>
<proteinExistence type="predicted"/>
<dbReference type="InterPro" id="IPR027373">
    <property type="entry name" value="RHH_dom"/>
</dbReference>
<dbReference type="EMBL" id="CP014135">
    <property type="protein sequence ID" value="AMB85983.1"/>
    <property type="molecule type" value="Genomic_DNA"/>
</dbReference>
<gene>
    <name evidence="2" type="ORF">AWM79_11995</name>
</gene>
<reference evidence="2 3" key="1">
    <citation type="submission" date="2016-01" db="EMBL/GenBank/DDBJ databases">
        <authorList>
            <person name="McClelland M."/>
            <person name="Jain A."/>
            <person name="Saraogi P."/>
            <person name="Mendelson R."/>
            <person name="Westerman R."/>
            <person name="SanMiguel P."/>
            <person name="Csonka L."/>
        </authorList>
    </citation>
    <scope>NUCLEOTIDE SEQUENCE [LARGE SCALE GENOMIC DNA]</scope>
    <source>
        <strain evidence="2 3">NCPPB 2472</strain>
    </source>
</reference>